<comment type="caution">
    <text evidence="2">The sequence shown here is derived from an EMBL/GenBank/DDBJ whole genome shotgun (WGS) entry which is preliminary data.</text>
</comment>
<dbReference type="AlphaFoldDB" id="A0A430AGC2"/>
<feature type="chain" id="PRO_5039379166" description="DUF5626 domain-containing protein" evidence="1">
    <location>
        <begin position="24"/>
        <end position="139"/>
    </location>
</feature>
<reference evidence="2 3" key="1">
    <citation type="submission" date="2017-05" db="EMBL/GenBank/DDBJ databases">
        <title>Vagococcus spp. assemblies.</title>
        <authorList>
            <person name="Gulvik C.A."/>
        </authorList>
    </citation>
    <scope>NUCLEOTIDE SEQUENCE [LARGE SCALE GENOMIC DNA]</scope>
    <source>
        <strain evidence="2 3">DSM 24756</strain>
    </source>
</reference>
<evidence type="ECO:0000313" key="2">
    <source>
        <dbReference type="EMBL" id="RSU06941.1"/>
    </source>
</evidence>
<dbReference type="EMBL" id="NGJZ01000002">
    <property type="protein sequence ID" value="RSU06941.1"/>
    <property type="molecule type" value="Genomic_DNA"/>
</dbReference>
<name>A0A430AGC2_9ENTE</name>
<keyword evidence="1" id="KW-0732">Signal</keyword>
<evidence type="ECO:0000256" key="1">
    <source>
        <dbReference type="SAM" id="SignalP"/>
    </source>
</evidence>
<keyword evidence="3" id="KW-1185">Reference proteome</keyword>
<accession>A0A430AGC2</accession>
<feature type="signal peptide" evidence="1">
    <location>
        <begin position="1"/>
        <end position="23"/>
    </location>
</feature>
<sequence length="139" mass="14802">MKKNILITVLTLATIGVSGSMFVSSNTKVEAAELTHNVQEGFKLALPTNDSISFNGEYFINLSGGVTTGVGNTVKVEVLDANKQTITILPTINVGGYADSFAANNLETNTLATSVRATFYNAQKQVIGQVSKDLEVSIW</sequence>
<organism evidence="2 3">
    <name type="scientific">Vagococcus entomophilus</name>
    <dbReference type="NCBI Taxonomy" id="1160095"/>
    <lineage>
        <taxon>Bacteria</taxon>
        <taxon>Bacillati</taxon>
        <taxon>Bacillota</taxon>
        <taxon>Bacilli</taxon>
        <taxon>Lactobacillales</taxon>
        <taxon>Enterococcaceae</taxon>
        <taxon>Vagococcus</taxon>
    </lineage>
</organism>
<evidence type="ECO:0008006" key="4">
    <source>
        <dbReference type="Google" id="ProtNLM"/>
    </source>
</evidence>
<evidence type="ECO:0000313" key="3">
    <source>
        <dbReference type="Proteomes" id="UP000288669"/>
    </source>
</evidence>
<dbReference type="RefSeq" id="WP_126824087.1">
    <property type="nucleotide sequence ID" value="NZ_JBHLWU010000002.1"/>
</dbReference>
<gene>
    <name evidence="2" type="ORF">CBF30_06685</name>
</gene>
<protein>
    <recommendedName>
        <fullName evidence="4">DUF5626 domain-containing protein</fullName>
    </recommendedName>
</protein>
<dbReference type="Proteomes" id="UP000288669">
    <property type="component" value="Unassembled WGS sequence"/>
</dbReference>
<proteinExistence type="predicted"/>